<evidence type="ECO:0000313" key="2">
    <source>
        <dbReference type="EMBL" id="QXB17875.1"/>
    </source>
</evidence>
<feature type="compositionally biased region" description="Basic and acidic residues" evidence="1">
    <location>
        <begin position="42"/>
        <end position="52"/>
    </location>
</feature>
<sequence>MTRKSKKLPHCQYCGEPVKLAWTHQGMAEDEEVSFDASPDPEGDHMMHKRPVEGGGHRTYALWVDMQEAAAMRAQGSLLWKRHEKTCPKWPDSTKPRVDPDWLAARLSQLNLPGGPRG</sequence>
<name>A0ABX8KUF2_9CORY</name>
<dbReference type="Proteomes" id="UP000683520">
    <property type="component" value="Chromosome"/>
</dbReference>
<feature type="region of interest" description="Disordered" evidence="1">
    <location>
        <begin position="29"/>
        <end position="52"/>
    </location>
</feature>
<evidence type="ECO:0000256" key="1">
    <source>
        <dbReference type="SAM" id="MobiDB-lite"/>
    </source>
</evidence>
<dbReference type="GeneID" id="92750159"/>
<reference evidence="2 3" key="1">
    <citation type="submission" date="2021-06" db="EMBL/GenBank/DDBJ databases">
        <title>FDA dAtabase for Regulatory Grade micrObial Sequences (FDA-ARGOS): Supporting development and validation of Infectious Disease Dx tests.</title>
        <authorList>
            <person name="Sproer C."/>
            <person name="Gronow S."/>
            <person name="Severitt S."/>
            <person name="Schroder I."/>
            <person name="Tallon L."/>
            <person name="Sadzewicz L."/>
            <person name="Zhao X."/>
            <person name="Boylan J."/>
            <person name="Ott S."/>
            <person name="Bowen H."/>
            <person name="Vavikolanu K."/>
            <person name="Mehta A."/>
            <person name="Aluvathingal J."/>
            <person name="Nadendla S."/>
            <person name="Lowell S."/>
            <person name="Myers T."/>
            <person name="Yan Y."/>
        </authorList>
    </citation>
    <scope>NUCLEOTIDE SEQUENCE [LARGE SCALE GENOMIC DNA]</scope>
    <source>
        <strain evidence="2 3">FDAARGOS 1425</strain>
    </source>
</reference>
<gene>
    <name evidence="2" type="ORF">I6L55_08205</name>
</gene>
<evidence type="ECO:0000313" key="3">
    <source>
        <dbReference type="Proteomes" id="UP000683520"/>
    </source>
</evidence>
<accession>A0ABX8KUF2</accession>
<evidence type="ECO:0008006" key="4">
    <source>
        <dbReference type="Google" id="ProtNLM"/>
    </source>
</evidence>
<dbReference type="EMBL" id="CP077302">
    <property type="protein sequence ID" value="QXB17875.1"/>
    <property type="molecule type" value="Genomic_DNA"/>
</dbReference>
<dbReference type="RefSeq" id="WP_143028455.1">
    <property type="nucleotide sequence ID" value="NZ_CP047198.1"/>
</dbReference>
<organism evidence="2 3">
    <name type="scientific">Corynebacterium coyleae</name>
    <dbReference type="NCBI Taxonomy" id="53374"/>
    <lineage>
        <taxon>Bacteria</taxon>
        <taxon>Bacillati</taxon>
        <taxon>Actinomycetota</taxon>
        <taxon>Actinomycetes</taxon>
        <taxon>Mycobacteriales</taxon>
        <taxon>Corynebacteriaceae</taxon>
        <taxon>Corynebacterium</taxon>
    </lineage>
</organism>
<keyword evidence="3" id="KW-1185">Reference proteome</keyword>
<proteinExistence type="predicted"/>
<protein>
    <recommendedName>
        <fullName evidence="4">HNH endonuclease</fullName>
    </recommendedName>
</protein>